<evidence type="ECO:0000313" key="2">
    <source>
        <dbReference type="EMBL" id="MBA5777977.1"/>
    </source>
</evidence>
<sequence>MDIFLTGGTGTIGQHVLRRLVKAGHRVTALARSERTEVILRDEGVDVVRGDLCDPDAWVEAAVYCDTLVHAGASFDETMAPAEKKLAHALRRATNRREIPFNVVYTGGIWLYGPSPDAPVAETSSFRPLPAFAFMAETIRSLQAVRTVALSVIHPALVCSKVAGPVSDMQRLAEEGLPFATRASEDTIWPLVDAEDLADLYLRVVEEKRYRLSVVGCGVEGVAVGRLAALVAEKSGLTVRLKAQLPDAGVSPAADWRAGYARSQRFSHERATRLVGWRPQATSADDLVARILGDGDCVPRNTQFALAL</sequence>
<dbReference type="PANTHER" id="PTHR48079">
    <property type="entry name" value="PROTEIN YEEZ"/>
    <property type="match status" value="1"/>
</dbReference>
<dbReference type="AlphaFoldDB" id="A0A839AGU7"/>
<evidence type="ECO:0000259" key="1">
    <source>
        <dbReference type="Pfam" id="PF01370"/>
    </source>
</evidence>
<gene>
    <name evidence="2" type="ORF">H2509_12670</name>
</gene>
<name>A0A839AGU7_9HYPH</name>
<dbReference type="SUPFAM" id="SSF51735">
    <property type="entry name" value="NAD(P)-binding Rossmann-fold domains"/>
    <property type="match status" value="1"/>
</dbReference>
<evidence type="ECO:0000313" key="3">
    <source>
        <dbReference type="Proteomes" id="UP000541109"/>
    </source>
</evidence>
<dbReference type="PANTHER" id="PTHR48079:SF6">
    <property type="entry name" value="NAD(P)-BINDING DOMAIN-CONTAINING PROTEIN-RELATED"/>
    <property type="match status" value="1"/>
</dbReference>
<dbReference type="InterPro" id="IPR036291">
    <property type="entry name" value="NAD(P)-bd_dom_sf"/>
</dbReference>
<proteinExistence type="predicted"/>
<dbReference type="Pfam" id="PF01370">
    <property type="entry name" value="Epimerase"/>
    <property type="match status" value="1"/>
</dbReference>
<dbReference type="Proteomes" id="UP000541109">
    <property type="component" value="Unassembled WGS sequence"/>
</dbReference>
<dbReference type="RefSeq" id="WP_182165926.1">
    <property type="nucleotide sequence ID" value="NZ_JACFXV010000054.1"/>
</dbReference>
<protein>
    <submittedName>
        <fullName evidence="2">NAD(P)H-binding protein</fullName>
    </submittedName>
</protein>
<accession>A0A839AGU7</accession>
<keyword evidence="3" id="KW-1185">Reference proteome</keyword>
<dbReference type="InterPro" id="IPR051783">
    <property type="entry name" value="NAD(P)-dependent_oxidoreduct"/>
</dbReference>
<organism evidence="2 3">
    <name type="scientific">Stappia albiluteola</name>
    <dbReference type="NCBI Taxonomy" id="2758565"/>
    <lineage>
        <taxon>Bacteria</taxon>
        <taxon>Pseudomonadati</taxon>
        <taxon>Pseudomonadota</taxon>
        <taxon>Alphaproteobacteria</taxon>
        <taxon>Hyphomicrobiales</taxon>
        <taxon>Stappiaceae</taxon>
        <taxon>Stappia</taxon>
    </lineage>
</organism>
<comment type="caution">
    <text evidence="2">The sequence shown here is derived from an EMBL/GenBank/DDBJ whole genome shotgun (WGS) entry which is preliminary data.</text>
</comment>
<dbReference type="InterPro" id="IPR001509">
    <property type="entry name" value="Epimerase_deHydtase"/>
</dbReference>
<feature type="domain" description="NAD-dependent epimerase/dehydratase" evidence="1">
    <location>
        <begin position="3"/>
        <end position="208"/>
    </location>
</feature>
<reference evidence="2 3" key="1">
    <citation type="submission" date="2020-07" db="EMBL/GenBank/DDBJ databases">
        <title>Stappia sp., F7233, whole genome shotgun sequencing project.</title>
        <authorList>
            <person name="Jiang S."/>
            <person name="Liu Z.W."/>
            <person name="Du Z.J."/>
        </authorList>
    </citation>
    <scope>NUCLEOTIDE SEQUENCE [LARGE SCALE GENOMIC DNA]</scope>
    <source>
        <strain evidence="2 3">F7233</strain>
    </source>
</reference>
<dbReference type="Gene3D" id="3.40.50.720">
    <property type="entry name" value="NAD(P)-binding Rossmann-like Domain"/>
    <property type="match status" value="1"/>
</dbReference>
<dbReference type="EMBL" id="JACFXV010000054">
    <property type="protein sequence ID" value="MBA5777977.1"/>
    <property type="molecule type" value="Genomic_DNA"/>
</dbReference>
<dbReference type="GO" id="GO:0004029">
    <property type="term" value="F:aldehyde dehydrogenase (NAD+) activity"/>
    <property type="evidence" value="ECO:0007669"/>
    <property type="project" value="TreeGrafter"/>
</dbReference>
<dbReference type="GO" id="GO:0005737">
    <property type="term" value="C:cytoplasm"/>
    <property type="evidence" value="ECO:0007669"/>
    <property type="project" value="TreeGrafter"/>
</dbReference>